<evidence type="ECO:0000313" key="4">
    <source>
        <dbReference type="EMBL" id="ADR34192.1"/>
    </source>
</evidence>
<dbReference type="Gene3D" id="3.30.420.130">
    <property type="entry name" value="Dinitrogenase iron-molybdenum cofactor biosynthesis domain"/>
    <property type="match status" value="1"/>
</dbReference>
<dbReference type="InterPro" id="IPR003731">
    <property type="entry name" value="Di-Nase_FeMo-co_biosynth"/>
</dbReference>
<dbReference type="STRING" id="709032.Sulku_1530"/>
<proteinExistence type="inferred from homology"/>
<dbReference type="CDD" id="cd00853">
    <property type="entry name" value="NifX"/>
    <property type="match status" value="1"/>
</dbReference>
<dbReference type="InterPro" id="IPR013480">
    <property type="entry name" value="NifX"/>
</dbReference>
<dbReference type="Proteomes" id="UP000008721">
    <property type="component" value="Chromosome"/>
</dbReference>
<evidence type="ECO:0000313" key="5">
    <source>
        <dbReference type="Proteomes" id="UP000008721"/>
    </source>
</evidence>
<dbReference type="PANTHER" id="PTHR33937">
    <property type="entry name" value="IRON-MOLYBDENUM PROTEIN-RELATED-RELATED"/>
    <property type="match status" value="1"/>
</dbReference>
<gene>
    <name evidence="4" type="ordered locus">Sulku_1530</name>
</gene>
<dbReference type="Pfam" id="PF02579">
    <property type="entry name" value="Nitro_FeMo-Co"/>
    <property type="match status" value="1"/>
</dbReference>
<dbReference type="InterPro" id="IPR036105">
    <property type="entry name" value="DiNase_FeMo-co_biosyn_sf"/>
</dbReference>
<accession>E4TZT5</accession>
<feature type="domain" description="Dinitrogenase iron-molybdenum cofactor biosynthesis" evidence="3">
    <location>
        <begin position="10"/>
        <end position="103"/>
    </location>
</feature>
<dbReference type="GO" id="GO:0009399">
    <property type="term" value="P:nitrogen fixation"/>
    <property type="evidence" value="ECO:0007669"/>
    <property type="project" value="InterPro"/>
</dbReference>
<dbReference type="KEGG" id="sku:Sulku_1530"/>
<dbReference type="RefSeq" id="WP_013460389.1">
    <property type="nucleotide sequence ID" value="NC_014762.1"/>
</dbReference>
<reference evidence="4 5" key="1">
    <citation type="journal article" date="2012" name="Stand. Genomic Sci.">
        <title>Complete genome sequence of the sulfur compounds oxidizing chemolithoautotroph Sulfuricurvum kujiense type strain (YK-1(T)).</title>
        <authorList>
            <person name="Han C."/>
            <person name="Kotsyurbenko O."/>
            <person name="Chertkov O."/>
            <person name="Held B."/>
            <person name="Lapidus A."/>
            <person name="Nolan M."/>
            <person name="Lucas S."/>
            <person name="Hammon N."/>
            <person name="Deshpande S."/>
            <person name="Cheng J.F."/>
            <person name="Tapia R."/>
            <person name="Goodwin L.A."/>
            <person name="Pitluck S."/>
            <person name="Liolios K."/>
            <person name="Pagani I."/>
            <person name="Ivanova N."/>
            <person name="Mavromatis K."/>
            <person name="Mikhailova N."/>
            <person name="Pati A."/>
            <person name="Chen A."/>
            <person name="Palaniappan K."/>
            <person name="Land M."/>
            <person name="Hauser L."/>
            <person name="Chang Y.J."/>
            <person name="Jeffries C.D."/>
            <person name="Brambilla E.M."/>
            <person name="Rohde M."/>
            <person name="Spring S."/>
            <person name="Sikorski J."/>
            <person name="Goker M."/>
            <person name="Woyke T."/>
            <person name="Bristow J."/>
            <person name="Eisen J.A."/>
            <person name="Markowitz V."/>
            <person name="Hugenholtz P."/>
            <person name="Kyrpides N.C."/>
            <person name="Klenk H.P."/>
            <person name="Detter J.C."/>
        </authorList>
    </citation>
    <scope>NUCLEOTIDE SEQUENCE [LARGE SCALE GENOMIC DNA]</scope>
    <source>
        <strain evidence="5">ATCC BAA-921 / DSM 16994 / JCM 11577 / YK-1</strain>
    </source>
</reference>
<comment type="similarity">
    <text evidence="1">Belongs to the NifX/NifY family.</text>
</comment>
<dbReference type="OrthoDB" id="9797941at2"/>
<evidence type="ECO:0000256" key="2">
    <source>
        <dbReference type="ARBA" id="ARBA00023231"/>
    </source>
</evidence>
<dbReference type="PANTHER" id="PTHR33937:SF1">
    <property type="entry name" value="IRON-MOLIBDENUM COFACTOR PROCESSING PROTEIN"/>
    <property type="match status" value="1"/>
</dbReference>
<dbReference type="SUPFAM" id="SSF53146">
    <property type="entry name" value="Nitrogenase accessory factor-like"/>
    <property type="match status" value="1"/>
</dbReference>
<dbReference type="InterPro" id="IPR034169">
    <property type="entry name" value="NifX-like"/>
</dbReference>
<dbReference type="eggNOG" id="COG1433">
    <property type="taxonomic scope" value="Bacteria"/>
</dbReference>
<name>E4TZT5_SULKY</name>
<evidence type="ECO:0000256" key="1">
    <source>
        <dbReference type="ARBA" id="ARBA00010285"/>
    </source>
</evidence>
<dbReference type="EMBL" id="CP002355">
    <property type="protein sequence ID" value="ADR34192.1"/>
    <property type="molecule type" value="Genomic_DNA"/>
</dbReference>
<evidence type="ECO:0000259" key="3">
    <source>
        <dbReference type="Pfam" id="PF02579"/>
    </source>
</evidence>
<keyword evidence="5" id="KW-1185">Reference proteome</keyword>
<dbReference type="GO" id="GO:0051540">
    <property type="term" value="F:metal cluster binding"/>
    <property type="evidence" value="ECO:0007669"/>
    <property type="project" value="InterPro"/>
</dbReference>
<protein>
    <submittedName>
        <fullName evidence="4">Dinitrogenase iron-molybdenum cofactor biosynthesis protein</fullName>
    </submittedName>
</protein>
<dbReference type="NCBIfam" id="TIGR02663">
    <property type="entry name" value="nifX"/>
    <property type="match status" value="1"/>
</dbReference>
<keyword evidence="2" id="KW-0535">Nitrogen fixation</keyword>
<sequence>MLIAFASTDGVTVNQHFGWSKSFELYRVSAESAEYVKTLDSSEDEIADEHEKLAYKISSIKEADILYCSAIGPTASKMVLASKIYPVRSGENDRIDETITKLQELLLGNPPPWLLRIVHTSKENAI</sequence>
<dbReference type="InterPro" id="IPR051840">
    <property type="entry name" value="NifX/NifY_domain"/>
</dbReference>
<organism evidence="4 5">
    <name type="scientific">Sulfuricurvum kujiense (strain ATCC BAA-921 / DSM 16994 / JCM 11577 / YK-1)</name>
    <dbReference type="NCBI Taxonomy" id="709032"/>
    <lineage>
        <taxon>Bacteria</taxon>
        <taxon>Pseudomonadati</taxon>
        <taxon>Campylobacterota</taxon>
        <taxon>Epsilonproteobacteria</taxon>
        <taxon>Campylobacterales</taxon>
        <taxon>Sulfurimonadaceae</taxon>
        <taxon>Sulfuricurvum</taxon>
    </lineage>
</organism>
<dbReference type="HOGENOM" id="CLU_104194_3_0_7"/>
<dbReference type="AlphaFoldDB" id="E4TZT5"/>